<name>A0ABQ6IJX8_9MICO</name>
<evidence type="ECO:0000313" key="1">
    <source>
        <dbReference type="EMBL" id="GMA38232.1"/>
    </source>
</evidence>
<sequence length="154" mass="17277">MDVLIDAPPHIVWSMVGDVRRLPEWSPQVRETTLLDGAVHLEVGVRFVNHNESGPLAWTTHGEIVHFEPCRAMAFRLDENWLVWSFTLEETPGPGTRLVQRREAPDGISDHAHGLTQKYMGGTEAFTRTMRAGMRQTLQGIKAACEQGAPAHER</sequence>
<comment type="caution">
    <text evidence="1">The sequence shown here is derived from an EMBL/GenBank/DDBJ whole genome shotgun (WGS) entry which is preliminary data.</text>
</comment>
<organism evidence="1 2">
    <name type="scientific">Mobilicoccus caccae</name>
    <dbReference type="NCBI Taxonomy" id="1859295"/>
    <lineage>
        <taxon>Bacteria</taxon>
        <taxon>Bacillati</taxon>
        <taxon>Actinomycetota</taxon>
        <taxon>Actinomycetes</taxon>
        <taxon>Micrococcales</taxon>
        <taxon>Dermatophilaceae</taxon>
        <taxon>Mobilicoccus</taxon>
    </lineage>
</organism>
<accession>A0ABQ6IJX8</accession>
<dbReference type="InterPro" id="IPR019587">
    <property type="entry name" value="Polyketide_cyclase/dehydratase"/>
</dbReference>
<dbReference type="Proteomes" id="UP001157126">
    <property type="component" value="Unassembled WGS sequence"/>
</dbReference>
<dbReference type="Pfam" id="PF10604">
    <property type="entry name" value="Polyketide_cyc2"/>
    <property type="match status" value="1"/>
</dbReference>
<dbReference type="CDD" id="cd07812">
    <property type="entry name" value="SRPBCC"/>
    <property type="match status" value="1"/>
</dbReference>
<evidence type="ECO:0000313" key="2">
    <source>
        <dbReference type="Proteomes" id="UP001157126"/>
    </source>
</evidence>
<proteinExistence type="predicted"/>
<gene>
    <name evidence="1" type="ORF">GCM10025883_02770</name>
</gene>
<dbReference type="EMBL" id="BSUO01000001">
    <property type="protein sequence ID" value="GMA38232.1"/>
    <property type="molecule type" value="Genomic_DNA"/>
</dbReference>
<dbReference type="SUPFAM" id="SSF55961">
    <property type="entry name" value="Bet v1-like"/>
    <property type="match status" value="1"/>
</dbReference>
<protein>
    <submittedName>
        <fullName evidence="1">Polyketide cyclase</fullName>
    </submittedName>
</protein>
<reference evidence="2" key="1">
    <citation type="journal article" date="2019" name="Int. J. Syst. Evol. Microbiol.">
        <title>The Global Catalogue of Microorganisms (GCM) 10K type strain sequencing project: providing services to taxonomists for standard genome sequencing and annotation.</title>
        <authorList>
            <consortium name="The Broad Institute Genomics Platform"/>
            <consortium name="The Broad Institute Genome Sequencing Center for Infectious Disease"/>
            <person name="Wu L."/>
            <person name="Ma J."/>
        </authorList>
    </citation>
    <scope>NUCLEOTIDE SEQUENCE [LARGE SCALE GENOMIC DNA]</scope>
    <source>
        <strain evidence="2">NBRC 113072</strain>
    </source>
</reference>
<dbReference type="InterPro" id="IPR023393">
    <property type="entry name" value="START-like_dom_sf"/>
</dbReference>
<dbReference type="Gene3D" id="3.30.530.20">
    <property type="match status" value="1"/>
</dbReference>
<keyword evidence="2" id="KW-1185">Reference proteome</keyword>